<accession>A0AB73ADI9</accession>
<name>A0AB73ADI9_ENTFC</name>
<dbReference type="AlphaFoldDB" id="A0AB73ADI9"/>
<comment type="caution">
    <text evidence="1">The sequence shown here is derived from an EMBL/GenBank/DDBJ whole genome shotgun (WGS) entry which is preliminary data.</text>
</comment>
<evidence type="ECO:0000313" key="2">
    <source>
        <dbReference type="Proteomes" id="UP000014622"/>
    </source>
</evidence>
<dbReference type="RefSeq" id="WP_016628579.1">
    <property type="nucleotide sequence ID" value="NZ_KE351970.1"/>
</dbReference>
<evidence type="ECO:0000313" key="1">
    <source>
        <dbReference type="EMBL" id="EPI16307.1"/>
    </source>
</evidence>
<proteinExistence type="predicted"/>
<organism evidence="1 2">
    <name type="scientific">Enterococcus faecium SD2A-2</name>
    <dbReference type="NCBI Taxonomy" id="1244154"/>
    <lineage>
        <taxon>Bacteria</taxon>
        <taxon>Bacillati</taxon>
        <taxon>Bacillota</taxon>
        <taxon>Bacilli</taxon>
        <taxon>Lactobacillales</taxon>
        <taxon>Enterococcaceae</taxon>
        <taxon>Enterococcus</taxon>
    </lineage>
</organism>
<protein>
    <recommendedName>
        <fullName evidence="3">DUF2513 domain-containing protein</fullName>
    </recommendedName>
</protein>
<reference evidence="1 2" key="1">
    <citation type="submission" date="2013-06" db="EMBL/GenBank/DDBJ databases">
        <authorList>
            <person name="Weinstock G."/>
            <person name="Sodergren E."/>
            <person name="Lobos E.A."/>
            <person name="Fulton L."/>
            <person name="Fulton R."/>
            <person name="Courtney L."/>
            <person name="Fronick C."/>
            <person name="O'Laughlin M."/>
            <person name="Godfrey J."/>
            <person name="Wilson R.M."/>
            <person name="Miner T."/>
            <person name="Farmer C."/>
            <person name="Delehaunty K."/>
            <person name="Cordes M."/>
            <person name="Minx P."/>
            <person name="Tomlinson C."/>
            <person name="Chen J."/>
            <person name="Wollam A."/>
            <person name="Pepin K.H."/>
            <person name="Bhonagiri V."/>
            <person name="Zhang X."/>
            <person name="Warren W."/>
            <person name="Mitreva M."/>
            <person name="Mardis E.R."/>
            <person name="Wilson R.K."/>
        </authorList>
    </citation>
    <scope>NUCLEOTIDE SEQUENCE [LARGE SCALE GENOMIC DNA]</scope>
    <source>
        <strain evidence="1 2">SD2A-2</strain>
    </source>
</reference>
<dbReference type="Proteomes" id="UP000014622">
    <property type="component" value="Unassembled WGS sequence"/>
</dbReference>
<evidence type="ECO:0008006" key="3">
    <source>
        <dbReference type="Google" id="ProtNLM"/>
    </source>
</evidence>
<sequence>MDTKEYFEIYSVIINVFEKNNPKDMFDLFSELHDTDFIQSRLKNGFPPKELSKFTLDTVDNLLSDGLIKGKKITTKSGPIYMFDGMTTEGRKFLLNTNNKSSQFVEYVRDNGIPLDPTSISKAVINFLYFVFRKKPQQNLS</sequence>
<dbReference type="EMBL" id="ATIT01000014">
    <property type="protein sequence ID" value="EPI16307.1"/>
    <property type="molecule type" value="Genomic_DNA"/>
</dbReference>
<gene>
    <name evidence="1" type="ORF">D356_00116</name>
</gene>